<gene>
    <name evidence="2" type="ORF">I858_016035</name>
</gene>
<keyword evidence="1" id="KW-0812">Transmembrane</keyword>
<evidence type="ECO:0000313" key="2">
    <source>
        <dbReference type="EMBL" id="ANU28498.1"/>
    </source>
</evidence>
<keyword evidence="1" id="KW-0472">Membrane</keyword>
<sequence length="102" mass="11160">MNVKNSIIGGVGVLSGITLFGFTLVAASIYALELSSIGYSRQFGLYGSALIEIGIVPLIISATLFITGLGFFYKNVDKEWKSKYFLVEETLNGQVRKEDTKK</sequence>
<dbReference type="EMBL" id="CP016540">
    <property type="protein sequence ID" value="ANU28498.1"/>
    <property type="molecule type" value="Genomic_DNA"/>
</dbReference>
<feature type="transmembrane region" description="Helical" evidence="1">
    <location>
        <begin position="7"/>
        <end position="31"/>
    </location>
</feature>
<keyword evidence="3" id="KW-1185">Reference proteome</keyword>
<organism evidence="2 3">
    <name type="scientific">Planococcus versutus</name>
    <dbReference type="NCBI Taxonomy" id="1302659"/>
    <lineage>
        <taxon>Bacteria</taxon>
        <taxon>Bacillati</taxon>
        <taxon>Bacillota</taxon>
        <taxon>Bacilli</taxon>
        <taxon>Bacillales</taxon>
        <taxon>Caryophanaceae</taxon>
        <taxon>Planococcus</taxon>
    </lineage>
</organism>
<dbReference type="Proteomes" id="UP000053354">
    <property type="component" value="Chromosome"/>
</dbReference>
<protein>
    <submittedName>
        <fullName evidence="2">Uncharacterized protein</fullName>
    </submittedName>
</protein>
<feature type="transmembrane region" description="Helical" evidence="1">
    <location>
        <begin position="43"/>
        <end position="73"/>
    </location>
</feature>
<dbReference type="KEGG" id="pll:I858_016035"/>
<evidence type="ECO:0000256" key="1">
    <source>
        <dbReference type="SAM" id="Phobius"/>
    </source>
</evidence>
<reference evidence="2" key="1">
    <citation type="submission" date="2016-10" db="EMBL/GenBank/DDBJ databases">
        <authorList>
            <person name="See-Too W.S."/>
        </authorList>
    </citation>
    <scope>NUCLEOTIDE SEQUENCE</scope>
    <source>
        <strain evidence="2">L10.15</strain>
    </source>
</reference>
<proteinExistence type="predicted"/>
<keyword evidence="1" id="KW-1133">Transmembrane helix</keyword>
<dbReference type="AlphaFoldDB" id="A0A1B1S5N1"/>
<evidence type="ECO:0000313" key="3">
    <source>
        <dbReference type="Proteomes" id="UP000053354"/>
    </source>
</evidence>
<name>A0A1B1S5N1_9BACL</name>
<accession>A0A1B1S5N1</accession>